<evidence type="ECO:0000256" key="3">
    <source>
        <dbReference type="ARBA" id="ARBA00023082"/>
    </source>
</evidence>
<keyword evidence="4" id="KW-0238">DNA-binding</keyword>
<dbReference type="Gene3D" id="1.10.10.10">
    <property type="entry name" value="Winged helix-like DNA-binding domain superfamily/Winged helix DNA-binding domain"/>
    <property type="match status" value="1"/>
</dbReference>
<evidence type="ECO:0000259" key="6">
    <source>
        <dbReference type="Pfam" id="PF04542"/>
    </source>
</evidence>
<proteinExistence type="inferred from homology"/>
<dbReference type="Proteomes" id="UP000824160">
    <property type="component" value="Unassembled WGS sequence"/>
</dbReference>
<dbReference type="InterPro" id="IPR036388">
    <property type="entry name" value="WH-like_DNA-bd_sf"/>
</dbReference>
<dbReference type="NCBIfam" id="TIGR02937">
    <property type="entry name" value="sigma70-ECF"/>
    <property type="match status" value="1"/>
</dbReference>
<comment type="similarity">
    <text evidence="1">Belongs to the sigma-70 factor family. ECF subfamily.</text>
</comment>
<evidence type="ECO:0000256" key="4">
    <source>
        <dbReference type="ARBA" id="ARBA00023125"/>
    </source>
</evidence>
<dbReference type="InterPro" id="IPR007627">
    <property type="entry name" value="RNA_pol_sigma70_r2"/>
</dbReference>
<accession>A0A9D1H570</accession>
<evidence type="ECO:0000256" key="2">
    <source>
        <dbReference type="ARBA" id="ARBA00023015"/>
    </source>
</evidence>
<dbReference type="GO" id="GO:0006352">
    <property type="term" value="P:DNA-templated transcription initiation"/>
    <property type="evidence" value="ECO:0007669"/>
    <property type="project" value="InterPro"/>
</dbReference>
<dbReference type="AlphaFoldDB" id="A0A9D1H570"/>
<evidence type="ECO:0000259" key="7">
    <source>
        <dbReference type="Pfam" id="PF08281"/>
    </source>
</evidence>
<dbReference type="InterPro" id="IPR013324">
    <property type="entry name" value="RNA_pol_sigma_r3/r4-like"/>
</dbReference>
<dbReference type="GO" id="GO:0016987">
    <property type="term" value="F:sigma factor activity"/>
    <property type="evidence" value="ECO:0007669"/>
    <property type="project" value="UniProtKB-KW"/>
</dbReference>
<dbReference type="PANTHER" id="PTHR43133">
    <property type="entry name" value="RNA POLYMERASE ECF-TYPE SIGMA FACTO"/>
    <property type="match status" value="1"/>
</dbReference>
<protein>
    <submittedName>
        <fullName evidence="8">Sigma-70 family RNA polymerase sigma factor</fullName>
    </submittedName>
</protein>
<evidence type="ECO:0000256" key="5">
    <source>
        <dbReference type="ARBA" id="ARBA00023163"/>
    </source>
</evidence>
<dbReference type="SUPFAM" id="SSF88659">
    <property type="entry name" value="Sigma3 and sigma4 domains of RNA polymerase sigma factors"/>
    <property type="match status" value="1"/>
</dbReference>
<feature type="domain" description="RNA polymerase sigma factor 70 region 4 type 2" evidence="7">
    <location>
        <begin position="124"/>
        <end position="172"/>
    </location>
</feature>
<keyword evidence="5" id="KW-0804">Transcription</keyword>
<dbReference type="Gene3D" id="1.10.1740.10">
    <property type="match status" value="1"/>
</dbReference>
<dbReference type="EMBL" id="DVLW01000029">
    <property type="protein sequence ID" value="HIT93741.1"/>
    <property type="molecule type" value="Genomic_DNA"/>
</dbReference>
<feature type="domain" description="RNA polymerase sigma-70 region 2" evidence="6">
    <location>
        <begin position="24"/>
        <end position="87"/>
    </location>
</feature>
<evidence type="ECO:0000313" key="9">
    <source>
        <dbReference type="Proteomes" id="UP000824160"/>
    </source>
</evidence>
<gene>
    <name evidence="8" type="ORF">IAC43_00995</name>
</gene>
<dbReference type="InterPro" id="IPR013249">
    <property type="entry name" value="RNA_pol_sigma70_r4_t2"/>
</dbReference>
<comment type="caution">
    <text evidence="8">The sequence shown here is derived from an EMBL/GenBank/DDBJ whole genome shotgun (WGS) entry which is preliminary data.</text>
</comment>
<dbReference type="InterPro" id="IPR039425">
    <property type="entry name" value="RNA_pol_sigma-70-like"/>
</dbReference>
<reference evidence="8" key="2">
    <citation type="journal article" date="2021" name="PeerJ">
        <title>Extensive microbial diversity within the chicken gut microbiome revealed by metagenomics and culture.</title>
        <authorList>
            <person name="Gilroy R."/>
            <person name="Ravi A."/>
            <person name="Getino M."/>
            <person name="Pursley I."/>
            <person name="Horton D.L."/>
            <person name="Alikhan N.F."/>
            <person name="Baker D."/>
            <person name="Gharbi K."/>
            <person name="Hall N."/>
            <person name="Watson M."/>
            <person name="Adriaenssens E.M."/>
            <person name="Foster-Nyarko E."/>
            <person name="Jarju S."/>
            <person name="Secka A."/>
            <person name="Antonio M."/>
            <person name="Oren A."/>
            <person name="Chaudhuri R.R."/>
            <person name="La Ragione R."/>
            <person name="Hildebrand F."/>
            <person name="Pallen M.J."/>
        </authorList>
    </citation>
    <scope>NUCLEOTIDE SEQUENCE</scope>
    <source>
        <strain evidence="8">ChiBcec7-5410</strain>
    </source>
</reference>
<dbReference type="GO" id="GO:0003677">
    <property type="term" value="F:DNA binding"/>
    <property type="evidence" value="ECO:0007669"/>
    <property type="project" value="UniProtKB-KW"/>
</dbReference>
<evidence type="ECO:0000313" key="8">
    <source>
        <dbReference type="EMBL" id="HIT93741.1"/>
    </source>
</evidence>
<dbReference type="SUPFAM" id="SSF88946">
    <property type="entry name" value="Sigma2 domain of RNA polymerase sigma factors"/>
    <property type="match status" value="1"/>
</dbReference>
<sequence>MQDDQIVRLYWQRDETAIRETEHKYGRYLYKIASNILLNHEDSQESVNDTYLKAWNTIPPSAPVRLSIFLGRITRQLSIDRYRTSSRLKRGGTGYAASLTELEECIPDGDTTREGVDLRLLAGAISEYLRTLPVAAQRVFIGRYYYMDSIREIARWSGMSESKVKSILYRARNGLKSYLEKEDFAI</sequence>
<dbReference type="InterPro" id="IPR013325">
    <property type="entry name" value="RNA_pol_sigma_r2"/>
</dbReference>
<keyword evidence="2" id="KW-0805">Transcription regulation</keyword>
<organism evidence="8 9">
    <name type="scientific">Candidatus Faecivivens stercoripullorum</name>
    <dbReference type="NCBI Taxonomy" id="2840805"/>
    <lineage>
        <taxon>Bacteria</taxon>
        <taxon>Bacillati</taxon>
        <taxon>Bacillota</taxon>
        <taxon>Clostridia</taxon>
        <taxon>Eubacteriales</taxon>
        <taxon>Oscillospiraceae</taxon>
        <taxon>Oscillospiraceae incertae sedis</taxon>
        <taxon>Candidatus Faecivivens</taxon>
    </lineage>
</organism>
<reference evidence="8" key="1">
    <citation type="submission" date="2020-10" db="EMBL/GenBank/DDBJ databases">
        <authorList>
            <person name="Gilroy R."/>
        </authorList>
    </citation>
    <scope>NUCLEOTIDE SEQUENCE</scope>
    <source>
        <strain evidence="8">ChiBcec7-5410</strain>
    </source>
</reference>
<dbReference type="PANTHER" id="PTHR43133:SF8">
    <property type="entry name" value="RNA POLYMERASE SIGMA FACTOR HI_1459-RELATED"/>
    <property type="match status" value="1"/>
</dbReference>
<dbReference type="InterPro" id="IPR014284">
    <property type="entry name" value="RNA_pol_sigma-70_dom"/>
</dbReference>
<evidence type="ECO:0000256" key="1">
    <source>
        <dbReference type="ARBA" id="ARBA00010641"/>
    </source>
</evidence>
<dbReference type="Pfam" id="PF04542">
    <property type="entry name" value="Sigma70_r2"/>
    <property type="match status" value="1"/>
</dbReference>
<name>A0A9D1H570_9FIRM</name>
<keyword evidence="3" id="KW-0731">Sigma factor</keyword>
<dbReference type="Pfam" id="PF08281">
    <property type="entry name" value="Sigma70_r4_2"/>
    <property type="match status" value="1"/>
</dbReference>